<sequence>MKKFVAKVPIEILRYVGTIVTIKGYKLNQYIVETKNGYRFWVFPQEIETVSAMVSSNDGRTQLAKNQAS</sequence>
<name>A0A060A8T0_9RHOD</name>
<gene>
    <name evidence="1" type="primary">ycf86</name>
</gene>
<accession>A0A060A8T0</accession>
<organism evidence="1">
    <name type="scientific">Cyanidiaceae sp. MX-AZ01</name>
    <dbReference type="NCBI Taxonomy" id="1503164"/>
    <lineage>
        <taxon>Eukaryota</taxon>
        <taxon>Rhodophyta</taxon>
        <taxon>Bangiophyceae</taxon>
        <taxon>Cyanidiales</taxon>
        <taxon>Cyanidiaceae</taxon>
    </lineage>
</organism>
<keyword evidence="1" id="KW-0934">Plastid</keyword>
<dbReference type="AlphaFoldDB" id="A0A060A8T0"/>
<protein>
    <recommendedName>
        <fullName evidence="2">Cytochrome b6-f complex subunit PetP</fullName>
    </recommendedName>
</protein>
<proteinExistence type="predicted"/>
<evidence type="ECO:0000313" key="1">
    <source>
        <dbReference type="EMBL" id="AIA61175.1"/>
    </source>
</evidence>
<reference evidence="1" key="1">
    <citation type="submission" date="2014-03" db="EMBL/GenBank/DDBJ databases">
        <title>Metagenomic reconstruction of the complete chloroplast and mitochondrial genomes of a novel unicellular red alga from the Cyanidiaceae family.</title>
        <authorList>
            <person name="Servin-Garciduenas L.E."/>
            <person name="Martinez-Romero E."/>
        </authorList>
    </citation>
    <scope>NUCLEOTIDE SEQUENCE</scope>
    <source>
        <strain evidence="1">MX-AZ01</strain>
    </source>
</reference>
<geneLocation type="chloroplast" evidence="1"/>
<evidence type="ECO:0008006" key="2">
    <source>
        <dbReference type="Google" id="ProtNLM"/>
    </source>
</evidence>
<keyword evidence="1" id="KW-0150">Chloroplast</keyword>
<dbReference type="EMBL" id="KJ569775">
    <property type="protein sequence ID" value="AIA61175.1"/>
    <property type="molecule type" value="Genomic_DNA"/>
</dbReference>